<organism evidence="7">
    <name type="scientific">Gongylonema pulchrum</name>
    <dbReference type="NCBI Taxonomy" id="637853"/>
    <lineage>
        <taxon>Eukaryota</taxon>
        <taxon>Metazoa</taxon>
        <taxon>Ecdysozoa</taxon>
        <taxon>Nematoda</taxon>
        <taxon>Chromadorea</taxon>
        <taxon>Rhabditida</taxon>
        <taxon>Spirurina</taxon>
        <taxon>Spiruromorpha</taxon>
        <taxon>Spiruroidea</taxon>
        <taxon>Gongylonematidae</taxon>
        <taxon>Gongylonema</taxon>
    </lineage>
</organism>
<protein>
    <submittedName>
        <fullName evidence="7">BPTI/Kunitz inhibitor domain-containing protein</fullName>
    </submittedName>
</protein>
<dbReference type="SUPFAM" id="SSF57362">
    <property type="entry name" value="BPTI-like"/>
    <property type="match status" value="1"/>
</dbReference>
<dbReference type="SMART" id="SM00131">
    <property type="entry name" value="KU"/>
    <property type="match status" value="1"/>
</dbReference>
<dbReference type="InterPro" id="IPR036880">
    <property type="entry name" value="Kunitz_BPTI_sf"/>
</dbReference>
<dbReference type="OrthoDB" id="4473401at2759"/>
<dbReference type="Gene3D" id="4.10.410.10">
    <property type="entry name" value="Pancreatic trypsin inhibitor Kunitz domain"/>
    <property type="match status" value="1"/>
</dbReference>
<dbReference type="WBParaSite" id="GPUH_0000672601-mRNA-1">
    <property type="protein sequence ID" value="GPUH_0000672601-mRNA-1"/>
    <property type="gene ID" value="GPUH_0000672601"/>
</dbReference>
<evidence type="ECO:0000259" key="4">
    <source>
        <dbReference type="PROSITE" id="PS50279"/>
    </source>
</evidence>
<dbReference type="InterPro" id="IPR002223">
    <property type="entry name" value="Kunitz_BPTI"/>
</dbReference>
<dbReference type="PANTHER" id="PTHR10083:SF374">
    <property type="entry name" value="BPTI_KUNITZ INHIBITOR DOMAIN-CONTAINING PROTEIN"/>
    <property type="match status" value="1"/>
</dbReference>
<name>A0A183DDC6_9BILA</name>
<dbReference type="AlphaFoldDB" id="A0A183DDC6"/>
<dbReference type="InterPro" id="IPR020901">
    <property type="entry name" value="Prtase_inh_Kunz-CS"/>
</dbReference>
<keyword evidence="3" id="KW-1015">Disulfide bond</keyword>
<reference evidence="7" key="1">
    <citation type="submission" date="2016-06" db="UniProtKB">
        <authorList>
            <consortium name="WormBaseParasite"/>
        </authorList>
    </citation>
    <scope>IDENTIFICATION</scope>
</reference>
<sequence>MFYYDAFSGKCHPFIYGGCGGNLNKFKTKEECEARCSHIGADRNAPRPVSSLPLERGSLAQPVLLPGSSPVVSAPGKIFVFFLLIL</sequence>
<proteinExistence type="predicted"/>
<keyword evidence="1" id="KW-0646">Protease inhibitor</keyword>
<dbReference type="GO" id="GO:0005615">
    <property type="term" value="C:extracellular space"/>
    <property type="evidence" value="ECO:0007669"/>
    <property type="project" value="TreeGrafter"/>
</dbReference>
<evidence type="ECO:0000313" key="6">
    <source>
        <dbReference type="Proteomes" id="UP000271098"/>
    </source>
</evidence>
<keyword evidence="6" id="KW-1185">Reference proteome</keyword>
<evidence type="ECO:0000256" key="1">
    <source>
        <dbReference type="ARBA" id="ARBA00022690"/>
    </source>
</evidence>
<evidence type="ECO:0000256" key="3">
    <source>
        <dbReference type="ARBA" id="ARBA00023157"/>
    </source>
</evidence>
<gene>
    <name evidence="5" type="ORF">GPUH_LOCUS6717</name>
</gene>
<dbReference type="Pfam" id="PF00014">
    <property type="entry name" value="Kunitz_BPTI"/>
    <property type="match status" value="1"/>
</dbReference>
<dbReference type="GO" id="GO:0004867">
    <property type="term" value="F:serine-type endopeptidase inhibitor activity"/>
    <property type="evidence" value="ECO:0007669"/>
    <property type="project" value="UniProtKB-KW"/>
</dbReference>
<dbReference type="PROSITE" id="PS50279">
    <property type="entry name" value="BPTI_KUNITZ_2"/>
    <property type="match status" value="1"/>
</dbReference>
<dbReference type="Proteomes" id="UP000271098">
    <property type="component" value="Unassembled WGS sequence"/>
</dbReference>
<feature type="domain" description="BPTI/Kunitz inhibitor" evidence="4">
    <location>
        <begin position="1"/>
        <end position="36"/>
    </location>
</feature>
<keyword evidence="2" id="KW-0722">Serine protease inhibitor</keyword>
<dbReference type="EMBL" id="UYRT01016230">
    <property type="protein sequence ID" value="VDK55795.1"/>
    <property type="molecule type" value="Genomic_DNA"/>
</dbReference>
<dbReference type="PROSITE" id="PS00280">
    <property type="entry name" value="BPTI_KUNITZ_1"/>
    <property type="match status" value="1"/>
</dbReference>
<accession>A0A183DDC6</accession>
<dbReference type="PANTHER" id="PTHR10083">
    <property type="entry name" value="KUNITZ-TYPE PROTEASE INHIBITOR-RELATED"/>
    <property type="match status" value="1"/>
</dbReference>
<dbReference type="InterPro" id="IPR050098">
    <property type="entry name" value="TFPI/VKTCI-like"/>
</dbReference>
<reference evidence="5 6" key="2">
    <citation type="submission" date="2018-11" db="EMBL/GenBank/DDBJ databases">
        <authorList>
            <consortium name="Pathogen Informatics"/>
        </authorList>
    </citation>
    <scope>NUCLEOTIDE SEQUENCE [LARGE SCALE GENOMIC DNA]</scope>
</reference>
<evidence type="ECO:0000313" key="5">
    <source>
        <dbReference type="EMBL" id="VDK55795.1"/>
    </source>
</evidence>
<dbReference type="PRINTS" id="PR00759">
    <property type="entry name" value="BASICPTASE"/>
</dbReference>
<evidence type="ECO:0000313" key="7">
    <source>
        <dbReference type="WBParaSite" id="GPUH_0000672601-mRNA-1"/>
    </source>
</evidence>
<evidence type="ECO:0000256" key="2">
    <source>
        <dbReference type="ARBA" id="ARBA00022900"/>
    </source>
</evidence>
<dbReference type="CDD" id="cd00109">
    <property type="entry name" value="Kunitz-type"/>
    <property type="match status" value="1"/>
</dbReference>